<evidence type="ECO:0000313" key="3">
    <source>
        <dbReference type="Proteomes" id="UP000184526"/>
    </source>
</evidence>
<feature type="transmembrane region" description="Helical" evidence="1">
    <location>
        <begin position="34"/>
        <end position="59"/>
    </location>
</feature>
<keyword evidence="3" id="KW-1185">Reference proteome</keyword>
<keyword evidence="1" id="KW-0472">Membrane</keyword>
<keyword evidence="1" id="KW-1133">Transmembrane helix</keyword>
<dbReference type="STRING" id="1121306.SAMN02745196_02195"/>
<dbReference type="Proteomes" id="UP000184526">
    <property type="component" value="Unassembled WGS sequence"/>
</dbReference>
<reference evidence="2 3" key="1">
    <citation type="submission" date="2016-11" db="EMBL/GenBank/DDBJ databases">
        <authorList>
            <person name="Jaros S."/>
            <person name="Januszkiewicz K."/>
            <person name="Wedrychowicz H."/>
        </authorList>
    </citation>
    <scope>NUCLEOTIDE SEQUENCE [LARGE SCALE GENOMIC DNA]</scope>
    <source>
        <strain evidence="2 3">DSM 3089</strain>
    </source>
</reference>
<feature type="transmembrane region" description="Helical" evidence="1">
    <location>
        <begin position="7"/>
        <end position="28"/>
    </location>
</feature>
<dbReference type="AlphaFoldDB" id="A0A1M5XF62"/>
<gene>
    <name evidence="2" type="ORF">SAMN02745196_02195</name>
</gene>
<dbReference type="RefSeq" id="WP_072832059.1">
    <property type="nucleotide sequence ID" value="NZ_FQXP01000008.1"/>
</dbReference>
<proteinExistence type="predicted"/>
<organism evidence="2 3">
    <name type="scientific">Clostridium collagenovorans DSM 3089</name>
    <dbReference type="NCBI Taxonomy" id="1121306"/>
    <lineage>
        <taxon>Bacteria</taxon>
        <taxon>Bacillati</taxon>
        <taxon>Bacillota</taxon>
        <taxon>Clostridia</taxon>
        <taxon>Eubacteriales</taxon>
        <taxon>Clostridiaceae</taxon>
        <taxon>Clostridium</taxon>
    </lineage>
</organism>
<evidence type="ECO:0000313" key="2">
    <source>
        <dbReference type="EMBL" id="SHH98389.1"/>
    </source>
</evidence>
<evidence type="ECO:0000256" key="1">
    <source>
        <dbReference type="SAM" id="Phobius"/>
    </source>
</evidence>
<keyword evidence="1" id="KW-0812">Transmembrane</keyword>
<sequence length="90" mass="10792">MRFKERLLEIILTIYVITAMLVVLWHFAFPEKGILQVVIFQRVTLGLQIFIVGIFLTLIHQWYKLQKIKAEIQKCKYKRNLQTRRGEGMK</sequence>
<protein>
    <submittedName>
        <fullName evidence="2">Uncharacterized protein</fullName>
    </submittedName>
</protein>
<accession>A0A1M5XF62</accession>
<dbReference type="EMBL" id="FQXP01000008">
    <property type="protein sequence ID" value="SHH98389.1"/>
    <property type="molecule type" value="Genomic_DNA"/>
</dbReference>
<name>A0A1M5XF62_9CLOT</name>